<evidence type="ECO:0000256" key="2">
    <source>
        <dbReference type="ARBA" id="ARBA00022448"/>
    </source>
</evidence>
<gene>
    <name evidence="4" type="ORF">ACFOFO_15090</name>
</gene>
<evidence type="ECO:0000256" key="1">
    <source>
        <dbReference type="ARBA" id="ARBA00004651"/>
    </source>
</evidence>
<dbReference type="EMBL" id="JBHRTP010000048">
    <property type="protein sequence ID" value="MFC3109274.1"/>
    <property type="molecule type" value="Genomic_DNA"/>
</dbReference>
<dbReference type="PANTHER" id="PTHR43045">
    <property type="entry name" value="SHIKIMATE TRANSPORTER"/>
    <property type="match status" value="1"/>
</dbReference>
<evidence type="ECO:0008006" key="6">
    <source>
        <dbReference type="Google" id="ProtNLM"/>
    </source>
</evidence>
<comment type="subcellular location">
    <subcellularLocation>
        <location evidence="1">Cell membrane</location>
        <topology evidence="1">Multi-pass membrane protein</topology>
    </subcellularLocation>
</comment>
<keyword evidence="2" id="KW-0813">Transport</keyword>
<accession>A0ABV7F523</accession>
<reference evidence="5" key="1">
    <citation type="journal article" date="2019" name="Int. J. Syst. Evol. Microbiol.">
        <title>The Global Catalogue of Microorganisms (GCM) 10K type strain sequencing project: providing services to taxonomists for standard genome sequencing and annotation.</title>
        <authorList>
            <consortium name="The Broad Institute Genomics Platform"/>
            <consortium name="The Broad Institute Genome Sequencing Center for Infectious Disease"/>
            <person name="Wu L."/>
            <person name="Ma J."/>
        </authorList>
    </citation>
    <scope>NUCLEOTIDE SEQUENCE [LARGE SCALE GENOMIC DNA]</scope>
    <source>
        <strain evidence="5">KCTC 42986</strain>
    </source>
</reference>
<dbReference type="RefSeq" id="WP_390331906.1">
    <property type="nucleotide sequence ID" value="NZ_JBHRTP010000048.1"/>
</dbReference>
<protein>
    <recommendedName>
        <fullName evidence="6">MFS transporter</fullName>
    </recommendedName>
</protein>
<keyword evidence="3" id="KW-1003">Cell membrane</keyword>
<evidence type="ECO:0000313" key="4">
    <source>
        <dbReference type="EMBL" id="MFC3109274.1"/>
    </source>
</evidence>
<keyword evidence="3" id="KW-0472">Membrane</keyword>
<organism evidence="4 5">
    <name type="scientific">Undibacterium arcticum</name>
    <dbReference type="NCBI Taxonomy" id="1762892"/>
    <lineage>
        <taxon>Bacteria</taxon>
        <taxon>Pseudomonadati</taxon>
        <taxon>Pseudomonadota</taxon>
        <taxon>Betaproteobacteria</taxon>
        <taxon>Burkholderiales</taxon>
        <taxon>Oxalobacteraceae</taxon>
        <taxon>Undibacterium</taxon>
    </lineage>
</organism>
<comment type="caution">
    <text evidence="4">The sequence shown here is derived from an EMBL/GenBank/DDBJ whole genome shotgun (WGS) entry which is preliminary data.</text>
</comment>
<dbReference type="Proteomes" id="UP001595530">
    <property type="component" value="Unassembled WGS sequence"/>
</dbReference>
<sequence length="86" mass="8965">MEDIVSTSAINQQGQVQTNAGTGADTITRSPRKAALASWIGSAVEYYDFFIYGTAAALVFGKIFFPSFDPAAATVAAFATFGGSVM</sequence>
<name>A0ABV7F523_9BURK</name>
<keyword evidence="5" id="KW-1185">Reference proteome</keyword>
<evidence type="ECO:0000256" key="3">
    <source>
        <dbReference type="ARBA" id="ARBA00022475"/>
    </source>
</evidence>
<evidence type="ECO:0000313" key="5">
    <source>
        <dbReference type="Proteomes" id="UP001595530"/>
    </source>
</evidence>
<dbReference type="PANTHER" id="PTHR43045:SF1">
    <property type="entry name" value="SHIKIMATE TRANSPORTER"/>
    <property type="match status" value="1"/>
</dbReference>
<proteinExistence type="predicted"/>